<accession>A0A450V1L6</accession>
<protein>
    <submittedName>
        <fullName evidence="2">Transposase</fullName>
    </submittedName>
</protein>
<dbReference type="PANTHER" id="PTHR37023">
    <property type="entry name" value="TRANSPOSASE"/>
    <property type="match status" value="1"/>
</dbReference>
<feature type="domain" description="Transposase IS801/IS1294" evidence="1">
    <location>
        <begin position="60"/>
        <end position="211"/>
    </location>
</feature>
<dbReference type="EMBL" id="CAADFH010000085">
    <property type="protein sequence ID" value="VFJ98566.1"/>
    <property type="molecule type" value="Genomic_DNA"/>
</dbReference>
<dbReference type="InterPro" id="IPR007069">
    <property type="entry name" value="Transposase_32"/>
</dbReference>
<organism evidence="2">
    <name type="scientific">Candidatus Kentrum sp. LFY</name>
    <dbReference type="NCBI Taxonomy" id="2126342"/>
    <lineage>
        <taxon>Bacteria</taxon>
        <taxon>Pseudomonadati</taxon>
        <taxon>Pseudomonadota</taxon>
        <taxon>Gammaproteobacteria</taxon>
        <taxon>Candidatus Kentrum</taxon>
    </lineage>
</organism>
<dbReference type="PANTHER" id="PTHR37023:SF1">
    <property type="entry name" value="ISSOD25 TRANSPOSASE TNPA_ISSOD25"/>
    <property type="match status" value="1"/>
</dbReference>
<dbReference type="GO" id="GO:0006313">
    <property type="term" value="P:DNA transposition"/>
    <property type="evidence" value="ECO:0007669"/>
    <property type="project" value="InterPro"/>
</dbReference>
<sequence>MKRHIHIHFIVSAGGLKLSGKAERFTRYIKRKAKNRRAKKRAKKKKVTVLLDEPSWIHWSFFPHKILRKRYQNLLIECLKERIRKELCSDKPDPDLVVFSEPSAMKGFFDDLKKEYENGFFVHVSEERKDLQMTVGYIGRYARRPPLSEVRIKDYTGQWITFEYKDYRNGGGKVLHTLRTIDFIGRLIRHIPSHYFNVIRHCGILASRVKKQYKEITDRVLESPPEVDEAPNWRERQTAFRGKDPLLCGVCGRVMRFVSSRIPIPLWRVKESLQAAFS</sequence>
<proteinExistence type="predicted"/>
<name>A0A450V1L6_9GAMM</name>
<evidence type="ECO:0000259" key="1">
    <source>
        <dbReference type="Pfam" id="PF04986"/>
    </source>
</evidence>
<dbReference type="Pfam" id="PF04986">
    <property type="entry name" value="Y2_Tnp"/>
    <property type="match status" value="1"/>
</dbReference>
<dbReference type="GO" id="GO:0004803">
    <property type="term" value="F:transposase activity"/>
    <property type="evidence" value="ECO:0007669"/>
    <property type="project" value="InterPro"/>
</dbReference>
<dbReference type="AlphaFoldDB" id="A0A450V1L6"/>
<gene>
    <name evidence="2" type="ORF">BECKLFY1418A_GA0070994_10856</name>
</gene>
<reference evidence="2" key="1">
    <citation type="submission" date="2019-02" db="EMBL/GenBank/DDBJ databases">
        <authorList>
            <person name="Gruber-Vodicka R. H."/>
            <person name="Seah K. B. B."/>
        </authorList>
    </citation>
    <scope>NUCLEOTIDE SEQUENCE</scope>
    <source>
        <strain evidence="2">BECK_M6</strain>
    </source>
</reference>
<evidence type="ECO:0000313" key="2">
    <source>
        <dbReference type="EMBL" id="VFJ98566.1"/>
    </source>
</evidence>
<dbReference type="GO" id="GO:0003677">
    <property type="term" value="F:DNA binding"/>
    <property type="evidence" value="ECO:0007669"/>
    <property type="project" value="InterPro"/>
</dbReference>